<feature type="transmembrane region" description="Helical" evidence="1">
    <location>
        <begin position="114"/>
        <end position="136"/>
    </location>
</feature>
<organism evidence="2 3">
    <name type="scientific">Christiangramia gaetbulicola</name>
    <dbReference type="NCBI Taxonomy" id="703340"/>
    <lineage>
        <taxon>Bacteria</taxon>
        <taxon>Pseudomonadati</taxon>
        <taxon>Bacteroidota</taxon>
        <taxon>Flavobacteriia</taxon>
        <taxon>Flavobacteriales</taxon>
        <taxon>Flavobacteriaceae</taxon>
        <taxon>Christiangramia</taxon>
    </lineage>
</organism>
<sequence>MKLLEFLDETKLYVGNIFEIIAAIAGIWYLQKSRFTVQEIRFFVYYLVFIVILETYAYLPIWAYLEDYKILSFYKDSIFRRNIWWGNCLRIITTLCISWIYIKAIDNKSLKNKLSIGFLIYPVFSIISFLTIGEFFRSYDPYVNISGTFLMLICIGLYYLEILKSDRILNFYGDIRFYISVGMVIWNLALIPLIIYSGFFSTQNPLYMALDTIVYRYANIFLYSLFTIGFYMDYKFKQNGIKHVLSR</sequence>
<evidence type="ECO:0000313" key="2">
    <source>
        <dbReference type="EMBL" id="PTX42519.1"/>
    </source>
</evidence>
<keyword evidence="1" id="KW-1133">Transmembrane helix</keyword>
<feature type="transmembrane region" description="Helical" evidence="1">
    <location>
        <begin position="213"/>
        <end position="232"/>
    </location>
</feature>
<evidence type="ECO:0000313" key="3">
    <source>
        <dbReference type="Proteomes" id="UP000244174"/>
    </source>
</evidence>
<dbReference type="OrthoDB" id="1453530at2"/>
<reference evidence="2 3" key="1">
    <citation type="submission" date="2018-04" db="EMBL/GenBank/DDBJ databases">
        <title>Genomic Encyclopedia of Archaeal and Bacterial Type Strains, Phase II (KMG-II): from individual species to whole genera.</title>
        <authorList>
            <person name="Goeker M."/>
        </authorList>
    </citation>
    <scope>NUCLEOTIDE SEQUENCE [LARGE SCALE GENOMIC DNA]</scope>
    <source>
        <strain evidence="2 3">DSM 23082</strain>
    </source>
</reference>
<gene>
    <name evidence="2" type="ORF">C8P64_2949</name>
</gene>
<feature type="transmembrane region" description="Helical" evidence="1">
    <location>
        <begin position="175"/>
        <end position="201"/>
    </location>
</feature>
<accession>A0A2T6AFF0</accession>
<keyword evidence="1" id="KW-0812">Transmembrane</keyword>
<evidence type="ECO:0000256" key="1">
    <source>
        <dbReference type="SAM" id="Phobius"/>
    </source>
</evidence>
<name>A0A2T6AFF0_9FLAO</name>
<dbReference type="Proteomes" id="UP000244174">
    <property type="component" value="Unassembled WGS sequence"/>
</dbReference>
<dbReference type="RefSeq" id="WP_108172803.1">
    <property type="nucleotide sequence ID" value="NZ_QBKQ01000003.1"/>
</dbReference>
<feature type="transmembrane region" description="Helical" evidence="1">
    <location>
        <begin position="12"/>
        <end position="30"/>
    </location>
</feature>
<proteinExistence type="predicted"/>
<feature type="transmembrane region" description="Helical" evidence="1">
    <location>
        <begin position="42"/>
        <end position="63"/>
    </location>
</feature>
<dbReference type="EMBL" id="QBKQ01000003">
    <property type="protein sequence ID" value="PTX42519.1"/>
    <property type="molecule type" value="Genomic_DNA"/>
</dbReference>
<feature type="transmembrane region" description="Helical" evidence="1">
    <location>
        <begin position="142"/>
        <end position="163"/>
    </location>
</feature>
<keyword evidence="3" id="KW-1185">Reference proteome</keyword>
<keyword evidence="1" id="KW-0472">Membrane</keyword>
<feature type="transmembrane region" description="Helical" evidence="1">
    <location>
        <begin position="83"/>
        <end position="102"/>
    </location>
</feature>
<comment type="caution">
    <text evidence="2">The sequence shown here is derived from an EMBL/GenBank/DDBJ whole genome shotgun (WGS) entry which is preliminary data.</text>
</comment>
<dbReference type="AlphaFoldDB" id="A0A2T6AFF0"/>
<protein>
    <submittedName>
        <fullName evidence="2">Uncharacterized protein</fullName>
    </submittedName>
</protein>